<proteinExistence type="predicted"/>
<evidence type="ECO:0000313" key="2">
    <source>
        <dbReference type="EMBL" id="OGY47929.1"/>
    </source>
</evidence>
<feature type="region of interest" description="Disordered" evidence="1">
    <location>
        <begin position="1"/>
        <end position="40"/>
    </location>
</feature>
<evidence type="ECO:0000313" key="3">
    <source>
        <dbReference type="Proteomes" id="UP000178747"/>
    </source>
</evidence>
<dbReference type="Proteomes" id="UP000178747">
    <property type="component" value="Unassembled WGS sequence"/>
</dbReference>
<gene>
    <name evidence="2" type="ORF">A3J62_02895</name>
</gene>
<name>A0A1G1Y6G7_9BACT</name>
<dbReference type="EMBL" id="MHIH01000006">
    <property type="protein sequence ID" value="OGY47929.1"/>
    <property type="molecule type" value="Genomic_DNA"/>
</dbReference>
<comment type="caution">
    <text evidence="2">The sequence shown here is derived from an EMBL/GenBank/DDBJ whole genome shotgun (WGS) entry which is preliminary data.</text>
</comment>
<evidence type="ECO:0000256" key="1">
    <source>
        <dbReference type="SAM" id="MobiDB-lite"/>
    </source>
</evidence>
<dbReference type="AlphaFoldDB" id="A0A1G1Y6G7"/>
<sequence>MAIEVDVPGHEMVGDDVVNGDTFVDHPPIKGHKPRGIHEPGVLTGGPDLCRIVWYDENEEPCRAIIRVRPKA</sequence>
<reference evidence="2 3" key="1">
    <citation type="journal article" date="2016" name="Nat. Commun.">
        <title>Thousands of microbial genomes shed light on interconnected biogeochemical processes in an aquifer system.</title>
        <authorList>
            <person name="Anantharaman K."/>
            <person name="Brown C.T."/>
            <person name="Hug L.A."/>
            <person name="Sharon I."/>
            <person name="Castelle C.J."/>
            <person name="Probst A.J."/>
            <person name="Thomas B.C."/>
            <person name="Singh A."/>
            <person name="Wilkins M.J."/>
            <person name="Karaoz U."/>
            <person name="Brodie E.L."/>
            <person name="Williams K.H."/>
            <person name="Hubbard S.S."/>
            <person name="Banfield J.F."/>
        </authorList>
    </citation>
    <scope>NUCLEOTIDE SEQUENCE [LARGE SCALE GENOMIC DNA]</scope>
</reference>
<organism evidence="2 3">
    <name type="scientific">Candidatus Buchananbacteria bacterium RIFCSPHIGHO2_02_FULL_38_8</name>
    <dbReference type="NCBI Taxonomy" id="1797538"/>
    <lineage>
        <taxon>Bacteria</taxon>
        <taxon>Candidatus Buchananiibacteriota</taxon>
    </lineage>
</organism>
<protein>
    <submittedName>
        <fullName evidence="2">Uncharacterized protein</fullName>
    </submittedName>
</protein>
<accession>A0A1G1Y6G7</accession>